<sequence>MARQDKLPSTKESCPVFTVLAVLVPQLELTEEYSQQLEVAIARGILNLEIQCDEDCRERGGSSGTRGSRYPRRCDTSVHSALTDVHCKQDIPRSITAVTPYPIHVLAHSS</sequence>
<evidence type="ECO:0000313" key="1">
    <source>
        <dbReference type="EMBL" id="KAI0027956.1"/>
    </source>
</evidence>
<dbReference type="EMBL" id="MU273813">
    <property type="protein sequence ID" value="KAI0027956.1"/>
    <property type="molecule type" value="Genomic_DNA"/>
</dbReference>
<dbReference type="Proteomes" id="UP000814128">
    <property type="component" value="Unassembled WGS sequence"/>
</dbReference>
<proteinExistence type="predicted"/>
<evidence type="ECO:0000313" key="2">
    <source>
        <dbReference type="Proteomes" id="UP000814128"/>
    </source>
</evidence>
<accession>A0ACB8Q841</accession>
<gene>
    <name evidence="1" type="ORF">K488DRAFT_90264</name>
</gene>
<keyword evidence="2" id="KW-1185">Reference proteome</keyword>
<name>A0ACB8Q841_9AGAM</name>
<reference evidence="1" key="2">
    <citation type="journal article" date="2022" name="New Phytol.">
        <title>Evolutionary transition to the ectomycorrhizal habit in the genomes of a hyperdiverse lineage of mushroom-forming fungi.</title>
        <authorList>
            <person name="Looney B."/>
            <person name="Miyauchi S."/>
            <person name="Morin E."/>
            <person name="Drula E."/>
            <person name="Courty P.E."/>
            <person name="Kohler A."/>
            <person name="Kuo A."/>
            <person name="LaButti K."/>
            <person name="Pangilinan J."/>
            <person name="Lipzen A."/>
            <person name="Riley R."/>
            <person name="Andreopoulos W."/>
            <person name="He G."/>
            <person name="Johnson J."/>
            <person name="Nolan M."/>
            <person name="Tritt A."/>
            <person name="Barry K.W."/>
            <person name="Grigoriev I.V."/>
            <person name="Nagy L.G."/>
            <person name="Hibbett D."/>
            <person name="Henrissat B."/>
            <person name="Matheny P.B."/>
            <person name="Labbe J."/>
            <person name="Martin F.M."/>
        </authorList>
    </citation>
    <scope>NUCLEOTIDE SEQUENCE</scope>
    <source>
        <strain evidence="1">EC-137</strain>
    </source>
</reference>
<comment type="caution">
    <text evidence="1">The sequence shown here is derived from an EMBL/GenBank/DDBJ whole genome shotgun (WGS) entry which is preliminary data.</text>
</comment>
<reference evidence="1" key="1">
    <citation type="submission" date="2021-02" db="EMBL/GenBank/DDBJ databases">
        <authorList>
            <consortium name="DOE Joint Genome Institute"/>
            <person name="Ahrendt S."/>
            <person name="Looney B.P."/>
            <person name="Miyauchi S."/>
            <person name="Morin E."/>
            <person name="Drula E."/>
            <person name="Courty P.E."/>
            <person name="Chicoki N."/>
            <person name="Fauchery L."/>
            <person name="Kohler A."/>
            <person name="Kuo A."/>
            <person name="Labutti K."/>
            <person name="Pangilinan J."/>
            <person name="Lipzen A."/>
            <person name="Riley R."/>
            <person name="Andreopoulos W."/>
            <person name="He G."/>
            <person name="Johnson J."/>
            <person name="Barry K.W."/>
            <person name="Grigoriev I.V."/>
            <person name="Nagy L."/>
            <person name="Hibbett D."/>
            <person name="Henrissat B."/>
            <person name="Matheny P.B."/>
            <person name="Labbe J."/>
            <person name="Martin F."/>
        </authorList>
    </citation>
    <scope>NUCLEOTIDE SEQUENCE</scope>
    <source>
        <strain evidence="1">EC-137</strain>
    </source>
</reference>
<protein>
    <submittedName>
        <fullName evidence="1">Uncharacterized protein</fullName>
    </submittedName>
</protein>
<organism evidence="1 2">
    <name type="scientific">Vararia minispora EC-137</name>
    <dbReference type="NCBI Taxonomy" id="1314806"/>
    <lineage>
        <taxon>Eukaryota</taxon>
        <taxon>Fungi</taxon>
        <taxon>Dikarya</taxon>
        <taxon>Basidiomycota</taxon>
        <taxon>Agaricomycotina</taxon>
        <taxon>Agaricomycetes</taxon>
        <taxon>Russulales</taxon>
        <taxon>Lachnocladiaceae</taxon>
        <taxon>Vararia</taxon>
    </lineage>
</organism>